<dbReference type="Gene3D" id="3.50.50.100">
    <property type="match status" value="1"/>
</dbReference>
<evidence type="ECO:0000259" key="5">
    <source>
        <dbReference type="Pfam" id="PF07992"/>
    </source>
</evidence>
<keyword evidence="2" id="KW-0285">Flavoprotein</keyword>
<dbReference type="PRINTS" id="PR00411">
    <property type="entry name" value="PNDRDTASEI"/>
</dbReference>
<dbReference type="Proteomes" id="UP000799421">
    <property type="component" value="Unassembled WGS sequence"/>
</dbReference>
<dbReference type="AlphaFoldDB" id="A0A6A7C600"/>
<dbReference type="PRINTS" id="PR00368">
    <property type="entry name" value="FADPNR"/>
</dbReference>
<dbReference type="EMBL" id="MU005964">
    <property type="protein sequence ID" value="KAF2862682.1"/>
    <property type="molecule type" value="Genomic_DNA"/>
</dbReference>
<keyword evidence="3" id="KW-0274">FAD</keyword>
<dbReference type="InterPro" id="IPR036188">
    <property type="entry name" value="FAD/NAD-bd_sf"/>
</dbReference>
<dbReference type="Pfam" id="PF07992">
    <property type="entry name" value="Pyr_redox_2"/>
    <property type="match status" value="1"/>
</dbReference>
<evidence type="ECO:0000256" key="1">
    <source>
        <dbReference type="ARBA" id="ARBA00006442"/>
    </source>
</evidence>
<feature type="domain" description="FAD/NAD(P)-binding" evidence="5">
    <location>
        <begin position="6"/>
        <end position="298"/>
    </location>
</feature>
<dbReference type="GO" id="GO:0050660">
    <property type="term" value="F:flavin adenine dinucleotide binding"/>
    <property type="evidence" value="ECO:0007669"/>
    <property type="project" value="TreeGrafter"/>
</dbReference>
<dbReference type="GO" id="GO:0004174">
    <property type="term" value="F:electron-transferring-flavoprotein dehydrogenase activity"/>
    <property type="evidence" value="ECO:0007669"/>
    <property type="project" value="TreeGrafter"/>
</dbReference>
<evidence type="ECO:0000256" key="4">
    <source>
        <dbReference type="ARBA" id="ARBA00023002"/>
    </source>
</evidence>
<evidence type="ECO:0000256" key="3">
    <source>
        <dbReference type="ARBA" id="ARBA00022827"/>
    </source>
</evidence>
<evidence type="ECO:0000256" key="2">
    <source>
        <dbReference type="ARBA" id="ARBA00022630"/>
    </source>
</evidence>
<dbReference type="PANTHER" id="PTHR43735">
    <property type="entry name" value="APOPTOSIS-INDUCING FACTOR 1"/>
    <property type="match status" value="1"/>
</dbReference>
<organism evidence="6 7">
    <name type="scientific">Piedraia hortae CBS 480.64</name>
    <dbReference type="NCBI Taxonomy" id="1314780"/>
    <lineage>
        <taxon>Eukaryota</taxon>
        <taxon>Fungi</taxon>
        <taxon>Dikarya</taxon>
        <taxon>Ascomycota</taxon>
        <taxon>Pezizomycotina</taxon>
        <taxon>Dothideomycetes</taxon>
        <taxon>Dothideomycetidae</taxon>
        <taxon>Capnodiales</taxon>
        <taxon>Piedraiaceae</taxon>
        <taxon>Piedraia</taxon>
    </lineage>
</organism>
<evidence type="ECO:0000313" key="6">
    <source>
        <dbReference type="EMBL" id="KAF2862682.1"/>
    </source>
</evidence>
<comment type="similarity">
    <text evidence="1">Belongs to the FAD-dependent oxidoreductase family.</text>
</comment>
<gene>
    <name evidence="6" type="ORF">K470DRAFT_255606</name>
</gene>
<evidence type="ECO:0000313" key="7">
    <source>
        <dbReference type="Proteomes" id="UP000799421"/>
    </source>
</evidence>
<accession>A0A6A7C600</accession>
<keyword evidence="4" id="KW-0560">Oxidoreductase</keyword>
<dbReference type="PANTHER" id="PTHR43735:SF3">
    <property type="entry name" value="FERROPTOSIS SUPPRESSOR PROTEIN 1"/>
    <property type="match status" value="1"/>
</dbReference>
<sequence length="393" mass="42325">MTGTKNIVILGGSFAGQSIAHYLARHTLPKLQESKVANYKIIIVDPSTQFWWHIAAPRAIVSVDEMKHEDCFKPILDGFKQYSDLAISHLHGTAIGLNTDDRIIAIKTAAGEQQSLHYDYLVIATGVRSPTPLTTLQGDHTLSTKALDEINGKIKSAKTIAISGGGPIGVEIAGEIAYRYPDKEAITLITGSAKLLPILRQALSDKAQQMLERLGVKVKYNTLVTSSEATADGQTTIKMNNGETLTADVYIPAYGVSPNTEFLPDYLKTGELGWVKTNGETLRVDAAGPRVYAAGDVAAVDLGGVLKLYGSIPVLGANMSHDLLEDAGVSTVPERTYLRQDSETQFVPIGPKTGVAAYNGWKIPGFMVGLAKGKDYMIGRIPEITEGRKFSKP</sequence>
<name>A0A6A7C600_9PEZI</name>
<dbReference type="InterPro" id="IPR023753">
    <property type="entry name" value="FAD/NAD-binding_dom"/>
</dbReference>
<reference evidence="6" key="1">
    <citation type="journal article" date="2020" name="Stud. Mycol.">
        <title>101 Dothideomycetes genomes: a test case for predicting lifestyles and emergence of pathogens.</title>
        <authorList>
            <person name="Haridas S."/>
            <person name="Albert R."/>
            <person name="Binder M."/>
            <person name="Bloem J."/>
            <person name="Labutti K."/>
            <person name="Salamov A."/>
            <person name="Andreopoulos B."/>
            <person name="Baker S."/>
            <person name="Barry K."/>
            <person name="Bills G."/>
            <person name="Bluhm B."/>
            <person name="Cannon C."/>
            <person name="Castanera R."/>
            <person name="Culley D."/>
            <person name="Daum C."/>
            <person name="Ezra D."/>
            <person name="Gonzalez J."/>
            <person name="Henrissat B."/>
            <person name="Kuo A."/>
            <person name="Liang C."/>
            <person name="Lipzen A."/>
            <person name="Lutzoni F."/>
            <person name="Magnuson J."/>
            <person name="Mondo S."/>
            <person name="Nolan M."/>
            <person name="Ohm R."/>
            <person name="Pangilinan J."/>
            <person name="Park H.-J."/>
            <person name="Ramirez L."/>
            <person name="Alfaro M."/>
            <person name="Sun H."/>
            <person name="Tritt A."/>
            <person name="Yoshinaga Y."/>
            <person name="Zwiers L.-H."/>
            <person name="Turgeon B."/>
            <person name="Goodwin S."/>
            <person name="Spatafora J."/>
            <person name="Crous P."/>
            <person name="Grigoriev I."/>
        </authorList>
    </citation>
    <scope>NUCLEOTIDE SEQUENCE</scope>
    <source>
        <strain evidence="6">CBS 480.64</strain>
    </source>
</reference>
<dbReference type="GO" id="GO:0005737">
    <property type="term" value="C:cytoplasm"/>
    <property type="evidence" value="ECO:0007669"/>
    <property type="project" value="TreeGrafter"/>
</dbReference>
<dbReference type="OrthoDB" id="202203at2759"/>
<keyword evidence="7" id="KW-1185">Reference proteome</keyword>
<dbReference type="SUPFAM" id="SSF51905">
    <property type="entry name" value="FAD/NAD(P)-binding domain"/>
    <property type="match status" value="1"/>
</dbReference>
<protein>
    <submittedName>
        <fullName evidence="6">FAD/NAD(P)-binding domain-containing protein</fullName>
    </submittedName>
</protein>
<proteinExistence type="inferred from homology"/>